<keyword evidence="4 7" id="KW-0067">ATP-binding</keyword>
<dbReference type="InterPro" id="IPR027417">
    <property type="entry name" value="P-loop_NTPase"/>
</dbReference>
<dbReference type="Pfam" id="PF00005">
    <property type="entry name" value="ABC_tran"/>
    <property type="match status" value="1"/>
</dbReference>
<evidence type="ECO:0000259" key="6">
    <source>
        <dbReference type="PROSITE" id="PS50893"/>
    </source>
</evidence>
<dbReference type="EMBL" id="JBITYG010000012">
    <property type="protein sequence ID" value="MFI9105487.1"/>
    <property type="molecule type" value="Genomic_DNA"/>
</dbReference>
<evidence type="ECO:0000313" key="8">
    <source>
        <dbReference type="Proteomes" id="UP001614394"/>
    </source>
</evidence>
<dbReference type="Pfam" id="PF08352">
    <property type="entry name" value="oligo_HPY"/>
    <property type="match status" value="1"/>
</dbReference>
<dbReference type="InterPro" id="IPR003593">
    <property type="entry name" value="AAA+_ATPase"/>
</dbReference>
<dbReference type="Gene3D" id="3.40.50.300">
    <property type="entry name" value="P-loop containing nucleotide triphosphate hydrolases"/>
    <property type="match status" value="1"/>
</dbReference>
<dbReference type="PROSITE" id="PS50893">
    <property type="entry name" value="ABC_TRANSPORTER_2"/>
    <property type="match status" value="1"/>
</dbReference>
<evidence type="ECO:0000256" key="2">
    <source>
        <dbReference type="ARBA" id="ARBA00022448"/>
    </source>
</evidence>
<evidence type="ECO:0000256" key="1">
    <source>
        <dbReference type="ARBA" id="ARBA00005417"/>
    </source>
</evidence>
<name>A0ABW8CGB0_9ACTN</name>
<reference evidence="7 8" key="1">
    <citation type="submission" date="2024-10" db="EMBL/GenBank/DDBJ databases">
        <title>The Natural Products Discovery Center: Release of the First 8490 Sequenced Strains for Exploring Actinobacteria Biosynthetic Diversity.</title>
        <authorList>
            <person name="Kalkreuter E."/>
            <person name="Kautsar S.A."/>
            <person name="Yang D."/>
            <person name="Bader C.D."/>
            <person name="Teijaro C.N."/>
            <person name="Fluegel L."/>
            <person name="Davis C.M."/>
            <person name="Simpson J.R."/>
            <person name="Lauterbach L."/>
            <person name="Steele A.D."/>
            <person name="Gui C."/>
            <person name="Meng S."/>
            <person name="Li G."/>
            <person name="Viehrig K."/>
            <person name="Ye F."/>
            <person name="Su P."/>
            <person name="Kiefer A.F."/>
            <person name="Nichols A."/>
            <person name="Cepeda A.J."/>
            <person name="Yan W."/>
            <person name="Fan B."/>
            <person name="Jiang Y."/>
            <person name="Adhikari A."/>
            <person name="Zheng C.-J."/>
            <person name="Schuster L."/>
            <person name="Cowan T.M."/>
            <person name="Smanski M.J."/>
            <person name="Chevrette M.G."/>
            <person name="De Carvalho L.P.S."/>
            <person name="Shen B."/>
        </authorList>
    </citation>
    <scope>NUCLEOTIDE SEQUENCE [LARGE SCALE GENOMIC DNA]</scope>
    <source>
        <strain evidence="7 8">NPDC053399</strain>
    </source>
</reference>
<evidence type="ECO:0000256" key="4">
    <source>
        <dbReference type="ARBA" id="ARBA00022840"/>
    </source>
</evidence>
<evidence type="ECO:0000313" key="7">
    <source>
        <dbReference type="EMBL" id="MFI9105487.1"/>
    </source>
</evidence>
<dbReference type="InterPro" id="IPR003439">
    <property type="entry name" value="ABC_transporter-like_ATP-bd"/>
</dbReference>
<dbReference type="InterPro" id="IPR013563">
    <property type="entry name" value="Oligopep_ABC_C"/>
</dbReference>
<feature type="region of interest" description="Disordered" evidence="5">
    <location>
        <begin position="266"/>
        <end position="297"/>
    </location>
</feature>
<feature type="compositionally biased region" description="Basic and acidic residues" evidence="5">
    <location>
        <begin position="281"/>
        <end position="297"/>
    </location>
</feature>
<gene>
    <name evidence="7" type="ORF">ACIGXA_33755</name>
</gene>
<dbReference type="RefSeq" id="WP_399656199.1">
    <property type="nucleotide sequence ID" value="NZ_JBITYG010000012.1"/>
</dbReference>
<protein>
    <submittedName>
        <fullName evidence="7">ABC transporter ATP-binding protein</fullName>
    </submittedName>
</protein>
<sequence>MTGTEPLEGAAPAVGAPLLEATGITKRYGRYTALDAVDLRIEAGRTVSVVGESGSGKSTLARVIIGLERPDSGSVRFRGEPVRGRRARRAFRHSVGMVFQDPYESIDPRLTIGEVVAEPLRAHGLYRRDGAARVRELLDSVGMEGVDPDAYPHRFSGGQRQRVCIARAVATDPELVICDEPTSALDVSVQAQILNLLLDLQRRRGLSYLFITHDLEVVRRISDEVDVLLRGTVVERGTAEQVTSRPQHEYTRRLLGAVPAISPRQRRIGAPLISDAPAVPDSKESTESKESKESNSA</sequence>
<dbReference type="PANTHER" id="PTHR43776">
    <property type="entry name" value="TRANSPORT ATP-BINDING PROTEIN"/>
    <property type="match status" value="1"/>
</dbReference>
<accession>A0ABW8CGB0</accession>
<keyword evidence="3" id="KW-0547">Nucleotide-binding</keyword>
<feature type="domain" description="ABC transporter" evidence="6">
    <location>
        <begin position="19"/>
        <end position="255"/>
    </location>
</feature>
<keyword evidence="8" id="KW-1185">Reference proteome</keyword>
<dbReference type="SUPFAM" id="SSF52540">
    <property type="entry name" value="P-loop containing nucleoside triphosphate hydrolases"/>
    <property type="match status" value="1"/>
</dbReference>
<dbReference type="SMART" id="SM00382">
    <property type="entry name" value="AAA"/>
    <property type="match status" value="1"/>
</dbReference>
<dbReference type="PANTHER" id="PTHR43776:SF7">
    <property type="entry name" value="D,D-DIPEPTIDE TRANSPORT ATP-BINDING PROTEIN DDPF-RELATED"/>
    <property type="match status" value="1"/>
</dbReference>
<evidence type="ECO:0000256" key="3">
    <source>
        <dbReference type="ARBA" id="ARBA00022741"/>
    </source>
</evidence>
<dbReference type="InterPro" id="IPR050319">
    <property type="entry name" value="ABC_transp_ATP-bind"/>
</dbReference>
<organism evidence="7 8">
    <name type="scientific">Streptomyces fildesensis</name>
    <dbReference type="NCBI Taxonomy" id="375757"/>
    <lineage>
        <taxon>Bacteria</taxon>
        <taxon>Bacillati</taxon>
        <taxon>Actinomycetota</taxon>
        <taxon>Actinomycetes</taxon>
        <taxon>Kitasatosporales</taxon>
        <taxon>Streptomycetaceae</taxon>
        <taxon>Streptomyces</taxon>
    </lineage>
</organism>
<dbReference type="CDD" id="cd03257">
    <property type="entry name" value="ABC_NikE_OppD_transporters"/>
    <property type="match status" value="1"/>
</dbReference>
<dbReference type="PROSITE" id="PS00211">
    <property type="entry name" value="ABC_TRANSPORTER_1"/>
    <property type="match status" value="1"/>
</dbReference>
<comment type="caution">
    <text evidence="7">The sequence shown here is derived from an EMBL/GenBank/DDBJ whole genome shotgun (WGS) entry which is preliminary data.</text>
</comment>
<keyword evidence="2" id="KW-0813">Transport</keyword>
<evidence type="ECO:0000256" key="5">
    <source>
        <dbReference type="SAM" id="MobiDB-lite"/>
    </source>
</evidence>
<comment type="similarity">
    <text evidence="1">Belongs to the ABC transporter superfamily.</text>
</comment>
<dbReference type="Proteomes" id="UP001614394">
    <property type="component" value="Unassembled WGS sequence"/>
</dbReference>
<dbReference type="InterPro" id="IPR017871">
    <property type="entry name" value="ABC_transporter-like_CS"/>
</dbReference>
<proteinExistence type="inferred from homology"/>
<dbReference type="GO" id="GO:0005524">
    <property type="term" value="F:ATP binding"/>
    <property type="evidence" value="ECO:0007669"/>
    <property type="project" value="UniProtKB-KW"/>
</dbReference>